<dbReference type="AlphaFoldDB" id="A0A2G9UXX7"/>
<keyword evidence="2" id="KW-1185">Reference proteome</keyword>
<dbReference type="Gene3D" id="1.10.10.10">
    <property type="entry name" value="Winged helix-like DNA-binding domain superfamily/Winged helix DNA-binding domain"/>
    <property type="match status" value="1"/>
</dbReference>
<gene>
    <name evidence="1" type="ORF">TELCIR_02874</name>
</gene>
<dbReference type="EMBL" id="KZ345182">
    <property type="protein sequence ID" value="PIO75095.1"/>
    <property type="molecule type" value="Genomic_DNA"/>
</dbReference>
<proteinExistence type="predicted"/>
<organism evidence="1 2">
    <name type="scientific">Teladorsagia circumcincta</name>
    <name type="common">Brown stomach worm</name>
    <name type="synonym">Ostertagia circumcincta</name>
    <dbReference type="NCBI Taxonomy" id="45464"/>
    <lineage>
        <taxon>Eukaryota</taxon>
        <taxon>Metazoa</taxon>
        <taxon>Ecdysozoa</taxon>
        <taxon>Nematoda</taxon>
        <taxon>Chromadorea</taxon>
        <taxon>Rhabditida</taxon>
        <taxon>Rhabditina</taxon>
        <taxon>Rhabditomorpha</taxon>
        <taxon>Strongyloidea</taxon>
        <taxon>Trichostrongylidae</taxon>
        <taxon>Teladorsagia</taxon>
    </lineage>
</organism>
<name>A0A2G9UXX7_TELCI</name>
<dbReference type="Proteomes" id="UP000230423">
    <property type="component" value="Unassembled WGS sequence"/>
</dbReference>
<evidence type="ECO:0000313" key="1">
    <source>
        <dbReference type="EMBL" id="PIO75095.1"/>
    </source>
</evidence>
<accession>A0A2G9UXX7</accession>
<protein>
    <submittedName>
        <fullName evidence="1">Uncharacterized protein</fullName>
    </submittedName>
</protein>
<sequence>MTPVDRGSLARTESDQDHLEFSHPYFIRDHPEFLVNIKRKQCGLPFNAVAVKITASADVLSHMQHATLDCQRMNT</sequence>
<evidence type="ECO:0000313" key="2">
    <source>
        <dbReference type="Proteomes" id="UP000230423"/>
    </source>
</evidence>
<dbReference type="OrthoDB" id="60033at2759"/>
<dbReference type="InterPro" id="IPR036388">
    <property type="entry name" value="WH-like_DNA-bd_sf"/>
</dbReference>
<reference evidence="1 2" key="1">
    <citation type="submission" date="2015-09" db="EMBL/GenBank/DDBJ databases">
        <title>Draft genome of the parasitic nematode Teladorsagia circumcincta isolate WARC Sus (inbred).</title>
        <authorList>
            <person name="Mitreva M."/>
        </authorList>
    </citation>
    <scope>NUCLEOTIDE SEQUENCE [LARGE SCALE GENOMIC DNA]</scope>
    <source>
        <strain evidence="1 2">S</strain>
    </source>
</reference>